<dbReference type="InterPro" id="IPR025335">
    <property type="entry name" value="DUF4241"/>
</dbReference>
<sequence>MLAAVLPAVSDAARARFGWSNAGAPGQNPSHPVFPEIPDSPGGEPCAAERRPVPTGLAATYALGWDDGLVGTLNPAQARDRDTAGLPYVAVLHTKGDARGVIRVAWDERRAEVDVLDDAGHVTSRDAFRVDDESLFLLPHTDGEPITGTTSEEHMVRTVAYGRDGRAACVLDYGGSFQTPDDISRPRADRPDFGSWHDVLAIAGIKGADLSGTVGTPTLPNNDDGVPWAPGHPLRPGDLEAMFTPGARARESGDPVEIELVDAGKLRLPSVRLLATDPDYLTQELPAWEGALTARVAPGTYPVELSIAQNLANDWETVAGARIVVSDEPVESWELGLRKDQHEIDLDDGEFYGVSVDTGTASFTDVEAIPAVAEPAREVSAALEGWHGTVDDGGLVMWHAGYGDGSYPVRVGRDRDGAVTAFVADMLILD</sequence>
<organism evidence="1 2">
    <name type="scientific">Promicromonospora umidemergens</name>
    <dbReference type="NCBI Taxonomy" id="629679"/>
    <lineage>
        <taxon>Bacteria</taxon>
        <taxon>Bacillati</taxon>
        <taxon>Actinomycetota</taxon>
        <taxon>Actinomycetes</taxon>
        <taxon>Micrococcales</taxon>
        <taxon>Promicromonosporaceae</taxon>
        <taxon>Promicromonospora</taxon>
    </lineage>
</organism>
<evidence type="ECO:0000313" key="2">
    <source>
        <dbReference type="Proteomes" id="UP001500843"/>
    </source>
</evidence>
<name>A0ABP8XMU5_9MICO</name>
<gene>
    <name evidence="1" type="ORF">GCM10023198_36940</name>
</gene>
<dbReference type="EMBL" id="BAABHM010000016">
    <property type="protein sequence ID" value="GAA4710775.1"/>
    <property type="molecule type" value="Genomic_DNA"/>
</dbReference>
<dbReference type="Pfam" id="PF14025">
    <property type="entry name" value="DUF4241"/>
    <property type="match status" value="1"/>
</dbReference>
<accession>A0ABP8XMU5</accession>
<comment type="caution">
    <text evidence="1">The sequence shown here is derived from an EMBL/GenBank/DDBJ whole genome shotgun (WGS) entry which is preliminary data.</text>
</comment>
<reference evidence="2" key="1">
    <citation type="journal article" date="2019" name="Int. J. Syst. Evol. Microbiol.">
        <title>The Global Catalogue of Microorganisms (GCM) 10K type strain sequencing project: providing services to taxonomists for standard genome sequencing and annotation.</title>
        <authorList>
            <consortium name="The Broad Institute Genomics Platform"/>
            <consortium name="The Broad Institute Genome Sequencing Center for Infectious Disease"/>
            <person name="Wu L."/>
            <person name="Ma J."/>
        </authorList>
    </citation>
    <scope>NUCLEOTIDE SEQUENCE [LARGE SCALE GENOMIC DNA]</scope>
    <source>
        <strain evidence="2">JCM 17975</strain>
    </source>
</reference>
<keyword evidence="2" id="KW-1185">Reference proteome</keyword>
<dbReference type="Proteomes" id="UP001500843">
    <property type="component" value="Unassembled WGS sequence"/>
</dbReference>
<protein>
    <submittedName>
        <fullName evidence="1">DUF4241 domain-containing protein</fullName>
    </submittedName>
</protein>
<evidence type="ECO:0000313" key="1">
    <source>
        <dbReference type="EMBL" id="GAA4710775.1"/>
    </source>
</evidence>
<proteinExistence type="predicted"/>